<feature type="compositionally biased region" description="Polar residues" evidence="2">
    <location>
        <begin position="199"/>
        <end position="208"/>
    </location>
</feature>
<keyword evidence="1" id="KW-0479">Metal-binding</keyword>
<dbReference type="GO" id="GO:0003676">
    <property type="term" value="F:nucleic acid binding"/>
    <property type="evidence" value="ECO:0007669"/>
    <property type="project" value="InterPro"/>
</dbReference>
<keyword evidence="5" id="KW-1185">Reference proteome</keyword>
<dbReference type="AlphaFoldDB" id="A0A4Y2KWA2"/>
<comment type="caution">
    <text evidence="4">The sequence shown here is derived from an EMBL/GenBank/DDBJ whole genome shotgun (WGS) entry which is preliminary data.</text>
</comment>
<dbReference type="EMBL" id="BGPR01005071">
    <property type="protein sequence ID" value="GBN06512.1"/>
    <property type="molecule type" value="Genomic_DNA"/>
</dbReference>
<dbReference type="PROSITE" id="PS50158">
    <property type="entry name" value="ZF_CCHC"/>
    <property type="match status" value="1"/>
</dbReference>
<reference evidence="4 5" key="1">
    <citation type="journal article" date="2019" name="Sci. Rep.">
        <title>Orb-weaving spider Araneus ventricosus genome elucidates the spidroin gene catalogue.</title>
        <authorList>
            <person name="Kono N."/>
            <person name="Nakamura H."/>
            <person name="Ohtoshi R."/>
            <person name="Moran D.A.P."/>
            <person name="Shinohara A."/>
            <person name="Yoshida Y."/>
            <person name="Fujiwara M."/>
            <person name="Mori M."/>
            <person name="Tomita M."/>
            <person name="Arakawa K."/>
        </authorList>
    </citation>
    <scope>NUCLEOTIDE SEQUENCE [LARGE SCALE GENOMIC DNA]</scope>
</reference>
<keyword evidence="1" id="KW-0862">Zinc</keyword>
<gene>
    <name evidence="4" type="ORF">AVEN_118146_1</name>
</gene>
<protein>
    <recommendedName>
        <fullName evidence="3">CCHC-type domain-containing protein</fullName>
    </recommendedName>
</protein>
<dbReference type="Proteomes" id="UP000499080">
    <property type="component" value="Unassembled WGS sequence"/>
</dbReference>
<organism evidence="4 5">
    <name type="scientific">Araneus ventricosus</name>
    <name type="common">Orbweaver spider</name>
    <name type="synonym">Epeira ventricosa</name>
    <dbReference type="NCBI Taxonomy" id="182803"/>
    <lineage>
        <taxon>Eukaryota</taxon>
        <taxon>Metazoa</taxon>
        <taxon>Ecdysozoa</taxon>
        <taxon>Arthropoda</taxon>
        <taxon>Chelicerata</taxon>
        <taxon>Arachnida</taxon>
        <taxon>Araneae</taxon>
        <taxon>Araneomorphae</taxon>
        <taxon>Entelegynae</taxon>
        <taxon>Araneoidea</taxon>
        <taxon>Araneidae</taxon>
        <taxon>Araneus</taxon>
    </lineage>
</organism>
<feature type="compositionally biased region" description="Low complexity" evidence="2">
    <location>
        <begin position="120"/>
        <end position="133"/>
    </location>
</feature>
<feature type="region of interest" description="Disordered" evidence="2">
    <location>
        <begin position="185"/>
        <end position="246"/>
    </location>
</feature>
<dbReference type="SMART" id="SM00343">
    <property type="entry name" value="ZnF_C2HC"/>
    <property type="match status" value="1"/>
</dbReference>
<name>A0A4Y2KWA2_ARAVE</name>
<dbReference type="SUPFAM" id="SSF57756">
    <property type="entry name" value="Retrovirus zinc finger-like domains"/>
    <property type="match status" value="1"/>
</dbReference>
<evidence type="ECO:0000313" key="4">
    <source>
        <dbReference type="EMBL" id="GBN06512.1"/>
    </source>
</evidence>
<feature type="compositionally biased region" description="Basic and acidic residues" evidence="2">
    <location>
        <begin position="185"/>
        <end position="197"/>
    </location>
</feature>
<dbReference type="GO" id="GO:0008270">
    <property type="term" value="F:zinc ion binding"/>
    <property type="evidence" value="ECO:0007669"/>
    <property type="project" value="UniProtKB-KW"/>
</dbReference>
<keyword evidence="1" id="KW-0863">Zinc-finger</keyword>
<evidence type="ECO:0000256" key="1">
    <source>
        <dbReference type="PROSITE-ProRule" id="PRU00047"/>
    </source>
</evidence>
<feature type="region of interest" description="Disordered" evidence="2">
    <location>
        <begin position="108"/>
        <end position="148"/>
    </location>
</feature>
<sequence length="246" mass="28836">MKGIAADLYQTLLVQDFRRVGEFVKRCREIESLRRRRITRTRFQRLPNVLAVSAETDFGDIRSLICEIVREELGRVLLEIQYYTNDEPESPPGIVSMVREEVMETLAPLAAPRQRNSIPRRNTTSRSSVSVRSPPRRESRNSAVRMRKTDLWRTDSNVPLCYQCGRPGHVLRYCRERRQIFADSRDARTFNPRRDADTESTQDYGQPTSSSFRSNSPYPRRSRYRRQSQSPLRLPGLSQRRLNERT</sequence>
<feature type="domain" description="CCHC-type" evidence="3">
    <location>
        <begin position="161"/>
        <end position="176"/>
    </location>
</feature>
<dbReference type="InterPro" id="IPR001878">
    <property type="entry name" value="Znf_CCHC"/>
</dbReference>
<dbReference type="OrthoDB" id="6431693at2759"/>
<accession>A0A4Y2KWA2</accession>
<evidence type="ECO:0000313" key="5">
    <source>
        <dbReference type="Proteomes" id="UP000499080"/>
    </source>
</evidence>
<evidence type="ECO:0000259" key="3">
    <source>
        <dbReference type="PROSITE" id="PS50158"/>
    </source>
</evidence>
<proteinExistence type="predicted"/>
<feature type="compositionally biased region" description="Low complexity" evidence="2">
    <location>
        <begin position="209"/>
        <end position="219"/>
    </location>
</feature>
<evidence type="ECO:0000256" key="2">
    <source>
        <dbReference type="SAM" id="MobiDB-lite"/>
    </source>
</evidence>
<dbReference type="InterPro" id="IPR036875">
    <property type="entry name" value="Znf_CCHC_sf"/>
</dbReference>